<protein>
    <submittedName>
        <fullName evidence="1">ORF035R</fullName>
    </submittedName>
</protein>
<organismHost>
    <name type="scientific">Synchiropus splendidus</name>
    <name type="common">Mandarinfish</name>
    <name type="synonym">Callionymus splendidus</name>
    <dbReference type="NCBI Taxonomy" id="270530"/>
</organismHost>
<evidence type="ECO:0000313" key="1">
    <source>
        <dbReference type="EMBL" id="AMM04442.1"/>
    </source>
</evidence>
<organism evidence="1 2">
    <name type="scientific">Infectious spleen and kidney necrosis virus</name>
    <name type="common">ISKNV</name>
    <dbReference type="NCBI Taxonomy" id="180170"/>
    <lineage>
        <taxon>Viruses</taxon>
        <taxon>Varidnaviria</taxon>
        <taxon>Bamfordvirae</taxon>
        <taxon>Nucleocytoviricota</taxon>
        <taxon>Megaviricetes</taxon>
        <taxon>Pimascovirales</taxon>
        <taxon>Pimascovirales incertae sedis</taxon>
        <taxon>Iridoviridae</taxon>
        <taxon>Alphairidovirinae</taxon>
        <taxon>Megalocytivirus</taxon>
        <taxon>Megalocytivirus pagrus1</taxon>
    </lineage>
</organism>
<reference evidence="2" key="1">
    <citation type="submission" date="2015-09" db="EMBL/GenBank/DDBJ databases">
        <authorList>
            <person name="Wen C.-M."/>
            <person name="Hong J.-R."/>
        </authorList>
    </citation>
    <scope>NUCLEOTIDE SEQUENCE [LARGE SCALE GENOMIC DNA]</scope>
</reference>
<sequence>MTSCASSMCPKWPGHVTESHVTQRWSYTGSSSDGNINGPSLGSYKAPGSCFSAALVISTTDVFRTSSAVYMPNTNRPISMVAQMR</sequence>
<evidence type="ECO:0000313" key="2">
    <source>
        <dbReference type="Proteomes" id="UP000152407"/>
    </source>
</evidence>
<proteinExistence type="predicted"/>
<name>A0A140G0K9_ISKNV</name>
<dbReference type="Proteomes" id="UP000152407">
    <property type="component" value="Segment"/>
</dbReference>
<dbReference type="EMBL" id="KT781098">
    <property type="protein sequence ID" value="AMM04442.1"/>
    <property type="molecule type" value="Genomic_DNA"/>
</dbReference>
<organismHost>
    <name type="scientific">Siniperca chuatsi</name>
    <name type="common">Mandarin fish</name>
    <dbReference type="NCBI Taxonomy" id="119488"/>
</organismHost>
<accession>A0A140G0K9</accession>